<evidence type="ECO:0000256" key="1">
    <source>
        <dbReference type="SAM" id="Phobius"/>
    </source>
</evidence>
<keyword evidence="1" id="KW-0812">Transmembrane</keyword>
<dbReference type="EMBL" id="VJMH01006912">
    <property type="protein sequence ID" value="KAF0687459.1"/>
    <property type="molecule type" value="Genomic_DNA"/>
</dbReference>
<dbReference type="Gene3D" id="1.10.510.10">
    <property type="entry name" value="Transferase(Phosphotransferase) domain 1"/>
    <property type="match status" value="1"/>
</dbReference>
<dbReference type="GO" id="GO:0004674">
    <property type="term" value="F:protein serine/threonine kinase activity"/>
    <property type="evidence" value="ECO:0007669"/>
    <property type="project" value="TreeGrafter"/>
</dbReference>
<keyword evidence="1" id="KW-1133">Transmembrane helix</keyword>
<name>A0A485LH34_9STRA</name>
<keyword evidence="1" id="KW-0472">Membrane</keyword>
<evidence type="ECO:0000313" key="5">
    <source>
        <dbReference type="Proteomes" id="UP000332933"/>
    </source>
</evidence>
<dbReference type="OrthoDB" id="4062651at2759"/>
<dbReference type="Pfam" id="PF07714">
    <property type="entry name" value="PK_Tyr_Ser-Thr"/>
    <property type="match status" value="1"/>
</dbReference>
<evidence type="ECO:0000259" key="2">
    <source>
        <dbReference type="PROSITE" id="PS50011"/>
    </source>
</evidence>
<dbReference type="InterPro" id="IPR051681">
    <property type="entry name" value="Ser/Thr_Kinases-Pseudokinases"/>
</dbReference>
<evidence type="ECO:0000313" key="4">
    <source>
        <dbReference type="EMBL" id="VFT97475.1"/>
    </source>
</evidence>
<dbReference type="AlphaFoldDB" id="A0A485LH34"/>
<keyword evidence="5" id="KW-1185">Reference proteome</keyword>
<protein>
    <submittedName>
        <fullName evidence="4">Aste57867_20796 protein</fullName>
    </submittedName>
</protein>
<feature type="domain" description="Protein kinase" evidence="2">
    <location>
        <begin position="311"/>
        <end position="574"/>
    </location>
</feature>
<proteinExistence type="predicted"/>
<sequence>MINTTDLVRCYKTLEESRIFTWNASSMAPHPDVVTRLAATFQLQWTDLSILAQEAIHWDMGFIRREGATSVIDSWHQVYMPCNTSMSDLLTLSDDCQRNTSNGSVLLVVPHSVPSCDQVRPNASKSTNVLPFGHELNSVVFPTITTNSRASHGWVLCDVDGHIAPCTQFTAICRPDYSPFMNAWLRSLVVPGPTTASSTIPPLPTNATTLLATSLDSSSPTVLVSVLALLFVSIVGTCYVLVAARHCDHEVDMIDAGHATSSLSPTSSSDASASVAATTVRSAMPCLPIDAIDVLHALGARRLDDAALTPFPLVSPLGSSLFNVRVGHYYVHDHCAMPVSIKSIAACRAVALDTLVHELCLVATLDHPSVVAFLGFTWRDARFSLVYEHLDQGSLRSFLVRHAVLTWHTKATLALDVALALAHMHARGIAHLDMHAGNVWMQWPHAKLGGFGAAAAMDENEAARPRRRRSSSSVECVAPEVFVGGAVVATAAADMFAFGCFLVEVETHEMVYAKLKLTPAQIFQKRWQEGLMPIVPDGAKCPPAIRKLMVRCLDCEPTRRPTAEDAAAMLHMFVHGA</sequence>
<dbReference type="PANTHER" id="PTHR44329:SF214">
    <property type="entry name" value="PROTEIN KINASE DOMAIN-CONTAINING PROTEIN"/>
    <property type="match status" value="1"/>
</dbReference>
<accession>A0A485LH34</accession>
<reference evidence="4 5" key="1">
    <citation type="submission" date="2019-03" db="EMBL/GenBank/DDBJ databases">
        <authorList>
            <person name="Gaulin E."/>
            <person name="Dumas B."/>
        </authorList>
    </citation>
    <scope>NUCLEOTIDE SEQUENCE [LARGE SCALE GENOMIC DNA]</scope>
    <source>
        <strain evidence="4">CBS 568.67</strain>
    </source>
</reference>
<dbReference type="PANTHER" id="PTHR44329">
    <property type="entry name" value="SERINE/THREONINE-PROTEIN KINASE TNNI3K-RELATED"/>
    <property type="match status" value="1"/>
</dbReference>
<dbReference type="InterPro" id="IPR000719">
    <property type="entry name" value="Prot_kinase_dom"/>
</dbReference>
<reference evidence="3" key="2">
    <citation type="submission" date="2019-06" db="EMBL/GenBank/DDBJ databases">
        <title>Genomics analysis of Aphanomyces spp. identifies a new class of oomycete effector associated with host adaptation.</title>
        <authorList>
            <person name="Gaulin E."/>
        </authorList>
    </citation>
    <scope>NUCLEOTIDE SEQUENCE</scope>
    <source>
        <strain evidence="3">CBS 578.67</strain>
    </source>
</reference>
<evidence type="ECO:0000313" key="3">
    <source>
        <dbReference type="EMBL" id="KAF0687459.1"/>
    </source>
</evidence>
<dbReference type="InterPro" id="IPR001245">
    <property type="entry name" value="Ser-Thr/Tyr_kinase_cat_dom"/>
</dbReference>
<gene>
    <name evidence="4" type="primary">Aste57867_20796</name>
    <name evidence="3" type="ORF">As57867_020728</name>
    <name evidence="4" type="ORF">ASTE57867_20796</name>
</gene>
<feature type="transmembrane region" description="Helical" evidence="1">
    <location>
        <begin position="222"/>
        <end position="244"/>
    </location>
</feature>
<organism evidence="4 5">
    <name type="scientific">Aphanomyces stellatus</name>
    <dbReference type="NCBI Taxonomy" id="120398"/>
    <lineage>
        <taxon>Eukaryota</taxon>
        <taxon>Sar</taxon>
        <taxon>Stramenopiles</taxon>
        <taxon>Oomycota</taxon>
        <taxon>Saprolegniomycetes</taxon>
        <taxon>Saprolegniales</taxon>
        <taxon>Verrucalvaceae</taxon>
        <taxon>Aphanomyces</taxon>
    </lineage>
</organism>
<dbReference type="GO" id="GO:0005524">
    <property type="term" value="F:ATP binding"/>
    <property type="evidence" value="ECO:0007669"/>
    <property type="project" value="InterPro"/>
</dbReference>
<dbReference type="EMBL" id="CAADRA010006938">
    <property type="protein sequence ID" value="VFT97475.1"/>
    <property type="molecule type" value="Genomic_DNA"/>
</dbReference>
<dbReference type="PROSITE" id="PS50011">
    <property type="entry name" value="PROTEIN_KINASE_DOM"/>
    <property type="match status" value="1"/>
</dbReference>
<dbReference type="InterPro" id="IPR011009">
    <property type="entry name" value="Kinase-like_dom_sf"/>
</dbReference>
<dbReference type="SUPFAM" id="SSF56112">
    <property type="entry name" value="Protein kinase-like (PK-like)"/>
    <property type="match status" value="1"/>
</dbReference>
<dbReference type="Proteomes" id="UP000332933">
    <property type="component" value="Unassembled WGS sequence"/>
</dbReference>